<dbReference type="Gene3D" id="3.40.50.11060">
    <property type="entry name" value="GTPase HflX, N-terminal domain"/>
    <property type="match status" value="1"/>
</dbReference>
<dbReference type="EMBL" id="FONT01000001">
    <property type="protein sequence ID" value="SFE37449.1"/>
    <property type="molecule type" value="Genomic_DNA"/>
</dbReference>
<dbReference type="PIRSF" id="PIRSF006809">
    <property type="entry name" value="GTP-binding_hflX_prd"/>
    <property type="match status" value="1"/>
</dbReference>
<dbReference type="GO" id="GO:0005737">
    <property type="term" value="C:cytoplasm"/>
    <property type="evidence" value="ECO:0007669"/>
    <property type="project" value="UniProtKB-SubCell"/>
</dbReference>
<protein>
    <recommendedName>
        <fullName evidence="6">GTPase HflX</fullName>
    </recommendedName>
    <alternativeName>
        <fullName evidence="6">GTP-binding protein HflX</fullName>
    </alternativeName>
</protein>
<feature type="binding site" evidence="8">
    <location>
        <position position="228"/>
    </location>
    <ligand>
        <name>Mg(2+)</name>
        <dbReference type="ChEBI" id="CHEBI:18420"/>
    </ligand>
</feature>
<comment type="cofactor">
    <cofactor evidence="8">
        <name>Mg(2+)</name>
        <dbReference type="ChEBI" id="CHEBI:18420"/>
    </cofactor>
</comment>
<feature type="domain" description="Hflx-type G" evidence="10">
    <location>
        <begin position="195"/>
        <end position="358"/>
    </location>
</feature>
<evidence type="ECO:0000256" key="9">
    <source>
        <dbReference type="SAM" id="Coils"/>
    </source>
</evidence>
<keyword evidence="2 8" id="KW-0479">Metal-binding</keyword>
<keyword evidence="3 6" id="KW-0547">Nucleotide-binding</keyword>
<organism evidence="11 12">
    <name type="scientific">Alteribacillus iranensis</name>
    <dbReference type="NCBI Taxonomy" id="930128"/>
    <lineage>
        <taxon>Bacteria</taxon>
        <taxon>Bacillati</taxon>
        <taxon>Bacillota</taxon>
        <taxon>Bacilli</taxon>
        <taxon>Bacillales</taxon>
        <taxon>Bacillaceae</taxon>
        <taxon>Alteribacillus</taxon>
    </lineage>
</organism>
<keyword evidence="5 6" id="KW-0342">GTP-binding</keyword>
<dbReference type="Proteomes" id="UP000199516">
    <property type="component" value="Unassembled WGS sequence"/>
</dbReference>
<comment type="function">
    <text evidence="6">GTPase that associates with the 50S ribosomal subunit and may have a role during protein synthesis or ribosome biogenesis.</text>
</comment>
<dbReference type="STRING" id="930128.SAMN05192532_101581"/>
<evidence type="ECO:0000256" key="2">
    <source>
        <dbReference type="ARBA" id="ARBA00022723"/>
    </source>
</evidence>
<proteinExistence type="inferred from homology"/>
<evidence type="ECO:0000256" key="7">
    <source>
        <dbReference type="PIRSR" id="PIRSR006809-1"/>
    </source>
</evidence>
<dbReference type="PANTHER" id="PTHR10229">
    <property type="entry name" value="GTP-BINDING PROTEIN HFLX"/>
    <property type="match status" value="1"/>
</dbReference>
<feature type="binding site" evidence="7">
    <location>
        <begin position="314"/>
        <end position="317"/>
    </location>
    <ligand>
        <name>GTP</name>
        <dbReference type="ChEBI" id="CHEBI:37565"/>
    </ligand>
</feature>
<dbReference type="Gene3D" id="6.10.250.2860">
    <property type="match status" value="1"/>
</dbReference>
<dbReference type="Pfam" id="PF01926">
    <property type="entry name" value="MMR_HSR1"/>
    <property type="match status" value="1"/>
</dbReference>
<evidence type="ECO:0000256" key="3">
    <source>
        <dbReference type="ARBA" id="ARBA00022741"/>
    </source>
</evidence>
<dbReference type="NCBIfam" id="TIGR03156">
    <property type="entry name" value="GTP_HflX"/>
    <property type="match status" value="1"/>
</dbReference>
<accession>A0A1I2A0Q4</accession>
<dbReference type="PROSITE" id="PS51705">
    <property type="entry name" value="G_HFLX"/>
    <property type="match status" value="1"/>
</dbReference>
<dbReference type="SUPFAM" id="SSF52540">
    <property type="entry name" value="P-loop containing nucleoside triphosphate hydrolases"/>
    <property type="match status" value="1"/>
</dbReference>
<gene>
    <name evidence="6" type="primary">hflX</name>
    <name evidence="11" type="ORF">SAMN05192532_101581</name>
</gene>
<dbReference type="FunFam" id="3.40.50.11060:FF:000001">
    <property type="entry name" value="GTPase HflX"/>
    <property type="match status" value="1"/>
</dbReference>
<dbReference type="InterPro" id="IPR016496">
    <property type="entry name" value="GTPase_HflX"/>
</dbReference>
<evidence type="ECO:0000256" key="1">
    <source>
        <dbReference type="ARBA" id="ARBA00022490"/>
    </source>
</evidence>
<dbReference type="HAMAP" id="MF_00900">
    <property type="entry name" value="GTPase_HflX"/>
    <property type="match status" value="1"/>
</dbReference>
<dbReference type="GO" id="GO:0005525">
    <property type="term" value="F:GTP binding"/>
    <property type="evidence" value="ECO:0007669"/>
    <property type="project" value="UniProtKB-UniRule"/>
</dbReference>
<keyword evidence="9" id="KW-0175">Coiled coil</keyword>
<feature type="binding site" evidence="7">
    <location>
        <begin position="248"/>
        <end position="251"/>
    </location>
    <ligand>
        <name>GTP</name>
        <dbReference type="ChEBI" id="CHEBI:37565"/>
    </ligand>
</feature>
<dbReference type="GO" id="GO:0003924">
    <property type="term" value="F:GTPase activity"/>
    <property type="evidence" value="ECO:0007669"/>
    <property type="project" value="UniProtKB-UniRule"/>
</dbReference>
<feature type="binding site" evidence="8">
    <location>
        <position position="208"/>
    </location>
    <ligand>
        <name>Mg(2+)</name>
        <dbReference type="ChEBI" id="CHEBI:18420"/>
    </ligand>
</feature>
<dbReference type="Pfam" id="PF16360">
    <property type="entry name" value="GTP-bdg_M"/>
    <property type="match status" value="1"/>
</dbReference>
<dbReference type="AlphaFoldDB" id="A0A1I2A0Q4"/>
<comment type="subunit">
    <text evidence="6">Monomer. Associates with the 50S ribosomal subunit.</text>
</comment>
<evidence type="ECO:0000313" key="11">
    <source>
        <dbReference type="EMBL" id="SFE37449.1"/>
    </source>
</evidence>
<dbReference type="Pfam" id="PF13167">
    <property type="entry name" value="GTP-bdg_N"/>
    <property type="match status" value="1"/>
</dbReference>
<dbReference type="Gene3D" id="3.40.50.300">
    <property type="entry name" value="P-loop containing nucleotide triphosphate hydrolases"/>
    <property type="match status" value="1"/>
</dbReference>
<feature type="coiled-coil region" evidence="9">
    <location>
        <begin position="154"/>
        <end position="188"/>
    </location>
</feature>
<feature type="binding site" evidence="7">
    <location>
        <begin position="226"/>
        <end position="230"/>
    </location>
    <ligand>
        <name>GTP</name>
        <dbReference type="ChEBI" id="CHEBI:37565"/>
    </ligand>
</feature>
<feature type="binding site" evidence="7">
    <location>
        <begin position="201"/>
        <end position="208"/>
    </location>
    <ligand>
        <name>GTP</name>
        <dbReference type="ChEBI" id="CHEBI:37565"/>
    </ligand>
</feature>
<keyword evidence="1 6" id="KW-0963">Cytoplasm</keyword>
<dbReference type="InterPro" id="IPR025121">
    <property type="entry name" value="GTPase_HflX_N"/>
</dbReference>
<evidence type="ECO:0000256" key="5">
    <source>
        <dbReference type="ARBA" id="ARBA00023134"/>
    </source>
</evidence>
<name>A0A1I2A0Q4_9BACI</name>
<keyword evidence="12" id="KW-1185">Reference proteome</keyword>
<dbReference type="RefSeq" id="WP_091657060.1">
    <property type="nucleotide sequence ID" value="NZ_FONT01000001.1"/>
</dbReference>
<evidence type="ECO:0000313" key="12">
    <source>
        <dbReference type="Proteomes" id="UP000199516"/>
    </source>
</evidence>
<comment type="subcellular location">
    <subcellularLocation>
        <location evidence="6">Cytoplasm</location>
    </subcellularLocation>
    <text evidence="6">May associate with membranes.</text>
</comment>
<dbReference type="PRINTS" id="PR00326">
    <property type="entry name" value="GTP1OBG"/>
</dbReference>
<dbReference type="OrthoDB" id="9812272at2"/>
<dbReference type="GO" id="GO:0043022">
    <property type="term" value="F:ribosome binding"/>
    <property type="evidence" value="ECO:0007669"/>
    <property type="project" value="TreeGrafter"/>
</dbReference>
<comment type="similarity">
    <text evidence="6">Belongs to the TRAFAC class OBG-HflX-like GTPase superfamily. HflX GTPase family.</text>
</comment>
<sequence>MTERVIVVGCQFPDTGEQKFQMLMDELKELVHTAGGEVVGHIIQNRQKPDPATYIGSGKLEELMNAAETLESDLIVFNDELSAGQVRNLDANLNVKIIDRTQIILDIFANRAHTKEGKIQVELAQLMYLLPRLSGQGQMLSRLGGGIGTRGPGETKLETDRRHIQKRMDDLKKQLEAVRAHRESYRKQRRKNNAVQFALVGYTNAGKSTLLQKLSGAETFQEDLLFATLDPLTRQAELPSGYKVLLTDTVGFIQDLPTTLIAAFRSTLEEVKEADILLHVVDVSHPEAHTQMQTVDKLLDELGANSIPVITVYNKRDKLEGYYNEDTSGKSTITISSFSDDDIMKLKQVMEKTLIEHMRYYRLFIPVSQGKDLATIQQFTLIQQEELSEEGDGYSIEGYVLVDHPVNGTIRKYER</sequence>
<dbReference type="InterPro" id="IPR030394">
    <property type="entry name" value="G_HFLX_dom"/>
</dbReference>
<keyword evidence="4 8" id="KW-0460">Magnesium</keyword>
<dbReference type="PANTHER" id="PTHR10229:SF0">
    <property type="entry name" value="GTP-BINDING PROTEIN 6-RELATED"/>
    <property type="match status" value="1"/>
</dbReference>
<evidence type="ECO:0000256" key="4">
    <source>
        <dbReference type="ARBA" id="ARBA00022842"/>
    </source>
</evidence>
<evidence type="ECO:0000256" key="6">
    <source>
        <dbReference type="HAMAP-Rule" id="MF_00900"/>
    </source>
</evidence>
<dbReference type="InterPro" id="IPR027417">
    <property type="entry name" value="P-loop_NTPase"/>
</dbReference>
<evidence type="ECO:0000256" key="8">
    <source>
        <dbReference type="PIRSR" id="PIRSR006809-2"/>
    </source>
</evidence>
<reference evidence="11 12" key="1">
    <citation type="submission" date="2016-10" db="EMBL/GenBank/DDBJ databases">
        <authorList>
            <person name="de Groot N.N."/>
        </authorList>
    </citation>
    <scope>NUCLEOTIDE SEQUENCE [LARGE SCALE GENOMIC DNA]</scope>
    <source>
        <strain evidence="11 12">DSM 23995</strain>
    </source>
</reference>
<evidence type="ECO:0000259" key="10">
    <source>
        <dbReference type="PROSITE" id="PS51705"/>
    </source>
</evidence>
<dbReference type="InterPro" id="IPR006073">
    <property type="entry name" value="GTP-bd"/>
</dbReference>
<dbReference type="InterPro" id="IPR032305">
    <property type="entry name" value="GTP-bd_M"/>
</dbReference>
<dbReference type="InterPro" id="IPR042108">
    <property type="entry name" value="GTPase_HflX_N_sf"/>
</dbReference>
<dbReference type="CDD" id="cd01878">
    <property type="entry name" value="HflX"/>
    <property type="match status" value="1"/>
</dbReference>
<dbReference type="GO" id="GO:0046872">
    <property type="term" value="F:metal ion binding"/>
    <property type="evidence" value="ECO:0007669"/>
    <property type="project" value="UniProtKB-KW"/>
</dbReference>